<reference evidence="1" key="1">
    <citation type="submission" date="2021-06" db="EMBL/GenBank/DDBJ databases">
        <authorList>
            <person name="Kallberg Y."/>
            <person name="Tangrot J."/>
            <person name="Rosling A."/>
        </authorList>
    </citation>
    <scope>NUCLEOTIDE SEQUENCE</scope>
    <source>
        <strain evidence="1">MA461A</strain>
    </source>
</reference>
<evidence type="ECO:0000313" key="1">
    <source>
        <dbReference type="EMBL" id="CAG8460566.1"/>
    </source>
</evidence>
<organism evidence="1 2">
    <name type="scientific">Racocetra persica</name>
    <dbReference type="NCBI Taxonomy" id="160502"/>
    <lineage>
        <taxon>Eukaryota</taxon>
        <taxon>Fungi</taxon>
        <taxon>Fungi incertae sedis</taxon>
        <taxon>Mucoromycota</taxon>
        <taxon>Glomeromycotina</taxon>
        <taxon>Glomeromycetes</taxon>
        <taxon>Diversisporales</taxon>
        <taxon>Gigasporaceae</taxon>
        <taxon>Racocetra</taxon>
    </lineage>
</organism>
<dbReference type="EMBL" id="CAJVQC010000092">
    <property type="protein sequence ID" value="CAG8460566.1"/>
    <property type="molecule type" value="Genomic_DNA"/>
</dbReference>
<proteinExistence type="predicted"/>
<sequence>MSKTQFNILKKHNYDPKLFLDKILSKKRKQAKKELYILKDLIKELSTKPKAPQDFVIRKENAINFNNLYNNIIYAETQNEIINWKVITSYYLFSKALENRYNYYKKSNPK</sequence>
<keyword evidence="2" id="KW-1185">Reference proteome</keyword>
<accession>A0ACA9K9P6</accession>
<comment type="caution">
    <text evidence="1">The sequence shown here is derived from an EMBL/GenBank/DDBJ whole genome shotgun (WGS) entry which is preliminary data.</text>
</comment>
<gene>
    <name evidence="1" type="ORF">RPERSI_LOCUS137</name>
</gene>
<protein>
    <submittedName>
        <fullName evidence="1">25695_t:CDS:1</fullName>
    </submittedName>
</protein>
<dbReference type="Proteomes" id="UP000789920">
    <property type="component" value="Unassembled WGS sequence"/>
</dbReference>
<evidence type="ECO:0000313" key="2">
    <source>
        <dbReference type="Proteomes" id="UP000789920"/>
    </source>
</evidence>
<name>A0ACA9K9P6_9GLOM</name>